<evidence type="ECO:0000313" key="3">
    <source>
        <dbReference type="Proteomes" id="UP000887013"/>
    </source>
</evidence>
<dbReference type="AlphaFoldDB" id="A0A8X6PL57"/>
<accession>A0A8X6PL57</accession>
<protein>
    <submittedName>
        <fullName evidence="2">Uncharacterized protein</fullName>
    </submittedName>
</protein>
<gene>
    <name evidence="2" type="ORF">NPIL_445121</name>
</gene>
<evidence type="ECO:0000313" key="2">
    <source>
        <dbReference type="EMBL" id="GFT69772.1"/>
    </source>
</evidence>
<sequence>MPAFCDMVCSSPNAHFRRSVQIGEKCRLSQREGGNFRLKYIIYFQENAWSQLSVYAYPHPVIGQLFKETFLESFGKPKKCHKRKKRMMKLHLYIHENDPDNISRLNRQKRVDTKAGEREANHKEK</sequence>
<evidence type="ECO:0000256" key="1">
    <source>
        <dbReference type="SAM" id="MobiDB-lite"/>
    </source>
</evidence>
<comment type="caution">
    <text evidence="2">The sequence shown here is derived from an EMBL/GenBank/DDBJ whole genome shotgun (WGS) entry which is preliminary data.</text>
</comment>
<keyword evidence="3" id="KW-1185">Reference proteome</keyword>
<dbReference type="EMBL" id="BMAW01116230">
    <property type="protein sequence ID" value="GFT69772.1"/>
    <property type="molecule type" value="Genomic_DNA"/>
</dbReference>
<reference evidence="2" key="1">
    <citation type="submission" date="2020-08" db="EMBL/GenBank/DDBJ databases">
        <title>Multicomponent nature underlies the extraordinary mechanical properties of spider dragline silk.</title>
        <authorList>
            <person name="Kono N."/>
            <person name="Nakamura H."/>
            <person name="Mori M."/>
            <person name="Yoshida Y."/>
            <person name="Ohtoshi R."/>
            <person name="Malay A.D."/>
            <person name="Moran D.A.P."/>
            <person name="Tomita M."/>
            <person name="Numata K."/>
            <person name="Arakawa K."/>
        </authorList>
    </citation>
    <scope>NUCLEOTIDE SEQUENCE</scope>
</reference>
<dbReference type="Proteomes" id="UP000887013">
    <property type="component" value="Unassembled WGS sequence"/>
</dbReference>
<name>A0A8X6PL57_NEPPI</name>
<organism evidence="2 3">
    <name type="scientific">Nephila pilipes</name>
    <name type="common">Giant wood spider</name>
    <name type="synonym">Nephila maculata</name>
    <dbReference type="NCBI Taxonomy" id="299642"/>
    <lineage>
        <taxon>Eukaryota</taxon>
        <taxon>Metazoa</taxon>
        <taxon>Ecdysozoa</taxon>
        <taxon>Arthropoda</taxon>
        <taxon>Chelicerata</taxon>
        <taxon>Arachnida</taxon>
        <taxon>Araneae</taxon>
        <taxon>Araneomorphae</taxon>
        <taxon>Entelegynae</taxon>
        <taxon>Araneoidea</taxon>
        <taxon>Nephilidae</taxon>
        <taxon>Nephila</taxon>
    </lineage>
</organism>
<feature type="compositionally biased region" description="Basic and acidic residues" evidence="1">
    <location>
        <begin position="109"/>
        <end position="125"/>
    </location>
</feature>
<feature type="region of interest" description="Disordered" evidence="1">
    <location>
        <begin position="101"/>
        <end position="125"/>
    </location>
</feature>
<proteinExistence type="predicted"/>